<evidence type="ECO:0000313" key="2">
    <source>
        <dbReference type="EMBL" id="VAX31061.1"/>
    </source>
</evidence>
<sequence length="44" mass="4613">MITTGLLMFIKKYGILSVFAGTFLEGELVLVTAAILAGDGLLNP</sequence>
<reference evidence="2" key="1">
    <citation type="submission" date="2018-06" db="EMBL/GenBank/DDBJ databases">
        <authorList>
            <person name="Zhirakovskaya E."/>
        </authorList>
    </citation>
    <scope>NUCLEOTIDE SEQUENCE</scope>
</reference>
<keyword evidence="1" id="KW-1133">Transmembrane helix</keyword>
<protein>
    <recommendedName>
        <fullName evidence="3">DedA family protein</fullName>
    </recommendedName>
</protein>
<feature type="non-terminal residue" evidence="2">
    <location>
        <position position="44"/>
    </location>
</feature>
<evidence type="ECO:0008006" key="3">
    <source>
        <dbReference type="Google" id="ProtNLM"/>
    </source>
</evidence>
<dbReference type="EMBL" id="UOGH01000194">
    <property type="protein sequence ID" value="VAX31061.1"/>
    <property type="molecule type" value="Genomic_DNA"/>
</dbReference>
<dbReference type="AlphaFoldDB" id="A0A3B1CWZ3"/>
<accession>A0A3B1CWZ3</accession>
<name>A0A3B1CWZ3_9ZZZZ</name>
<gene>
    <name evidence="2" type="ORF">MNBD_NITROSPIRAE02-550</name>
</gene>
<organism evidence="2">
    <name type="scientific">hydrothermal vent metagenome</name>
    <dbReference type="NCBI Taxonomy" id="652676"/>
    <lineage>
        <taxon>unclassified sequences</taxon>
        <taxon>metagenomes</taxon>
        <taxon>ecological metagenomes</taxon>
    </lineage>
</organism>
<proteinExistence type="predicted"/>
<evidence type="ECO:0000256" key="1">
    <source>
        <dbReference type="SAM" id="Phobius"/>
    </source>
</evidence>
<feature type="transmembrane region" description="Helical" evidence="1">
    <location>
        <begin position="12"/>
        <end position="37"/>
    </location>
</feature>
<keyword evidence="1" id="KW-0472">Membrane</keyword>
<keyword evidence="1" id="KW-0812">Transmembrane</keyword>